<gene>
    <name evidence="1" type="ORF">J2S11_002519</name>
</gene>
<keyword evidence="2" id="KW-1185">Reference proteome</keyword>
<accession>A0ABT9W037</accession>
<dbReference type="EMBL" id="JAUSTY010000009">
    <property type="protein sequence ID" value="MDQ0166615.1"/>
    <property type="molecule type" value="Genomic_DNA"/>
</dbReference>
<organism evidence="1 2">
    <name type="scientific">Caldalkalibacillus horti</name>
    <dbReference type="NCBI Taxonomy" id="77523"/>
    <lineage>
        <taxon>Bacteria</taxon>
        <taxon>Bacillati</taxon>
        <taxon>Bacillota</taxon>
        <taxon>Bacilli</taxon>
        <taxon>Bacillales</taxon>
        <taxon>Bacillaceae</taxon>
        <taxon>Caldalkalibacillus</taxon>
    </lineage>
</organism>
<dbReference type="Proteomes" id="UP001235840">
    <property type="component" value="Unassembled WGS sequence"/>
</dbReference>
<name>A0ABT9W037_9BACI</name>
<comment type="caution">
    <text evidence="1">The sequence shown here is derived from an EMBL/GenBank/DDBJ whole genome shotgun (WGS) entry which is preliminary data.</text>
</comment>
<proteinExistence type="predicted"/>
<protein>
    <recommendedName>
        <fullName evidence="3">Low copy number virion structural protein</fullName>
    </recommendedName>
</protein>
<evidence type="ECO:0000313" key="2">
    <source>
        <dbReference type="Proteomes" id="UP001235840"/>
    </source>
</evidence>
<evidence type="ECO:0000313" key="1">
    <source>
        <dbReference type="EMBL" id="MDQ0166615.1"/>
    </source>
</evidence>
<evidence type="ECO:0008006" key="3">
    <source>
        <dbReference type="Google" id="ProtNLM"/>
    </source>
</evidence>
<sequence>MSFGANVIVGGELERVGRLQSGRLDHPFMPLKTVPYIKGVLLEVPGMVGEYDIHFVPEFDIELISIAVGASEYHPKDHWSVFINQDEPKNYIFDEIYTKDLPEGAYLMAVKVVEKNVPITFRFNNEGGKAKYVWINFQCLRDED</sequence>
<reference evidence="1 2" key="1">
    <citation type="submission" date="2023-07" db="EMBL/GenBank/DDBJ databases">
        <title>Genomic Encyclopedia of Type Strains, Phase IV (KMG-IV): sequencing the most valuable type-strain genomes for metagenomic binning, comparative biology and taxonomic classification.</title>
        <authorList>
            <person name="Goeker M."/>
        </authorList>
    </citation>
    <scope>NUCLEOTIDE SEQUENCE [LARGE SCALE GENOMIC DNA]</scope>
    <source>
        <strain evidence="1 2">DSM 12751</strain>
    </source>
</reference>
<dbReference type="RefSeq" id="WP_307394951.1">
    <property type="nucleotide sequence ID" value="NZ_BAAADK010000045.1"/>
</dbReference>